<dbReference type="InterPro" id="IPR029068">
    <property type="entry name" value="Glyas_Bleomycin-R_OHBP_Dase"/>
</dbReference>
<keyword evidence="3" id="KW-1185">Reference proteome</keyword>
<comment type="caution">
    <text evidence="2">The sequence shown here is derived from an EMBL/GenBank/DDBJ whole genome shotgun (WGS) entry which is preliminary data.</text>
</comment>
<dbReference type="RefSeq" id="WP_166948713.1">
    <property type="nucleotide sequence ID" value="NZ_JAARLZ010000006.1"/>
</dbReference>
<dbReference type="Proteomes" id="UP000490980">
    <property type="component" value="Unassembled WGS sequence"/>
</dbReference>
<evidence type="ECO:0000313" key="2">
    <source>
        <dbReference type="EMBL" id="NII07107.1"/>
    </source>
</evidence>
<dbReference type="Gene3D" id="3.10.180.10">
    <property type="entry name" value="2,3-Dihydroxybiphenyl 1,2-Dioxygenase, domain 1"/>
    <property type="match status" value="1"/>
</dbReference>
<reference evidence="2 3" key="1">
    <citation type="submission" date="2020-03" db="EMBL/GenBank/DDBJ databases">
        <authorList>
            <person name="Lai Q."/>
        </authorList>
    </citation>
    <scope>NUCLEOTIDE SEQUENCE [LARGE SCALE GENOMIC DNA]</scope>
    <source>
        <strain evidence="2 3">CCUG 25036</strain>
    </source>
</reference>
<name>A0A7X5UB46_9GAMM</name>
<dbReference type="EMBL" id="JAARLZ010000006">
    <property type="protein sequence ID" value="NII07107.1"/>
    <property type="molecule type" value="Genomic_DNA"/>
</dbReference>
<dbReference type="AlphaFoldDB" id="A0A7X5UB46"/>
<gene>
    <name evidence="2" type="ORF">HBF25_11975</name>
</gene>
<accession>A0A7X5UB46</accession>
<protein>
    <recommendedName>
        <fullName evidence="1">VOC domain-containing protein</fullName>
    </recommendedName>
</protein>
<dbReference type="InterPro" id="IPR037523">
    <property type="entry name" value="VOC_core"/>
</dbReference>
<feature type="domain" description="VOC" evidence="1">
    <location>
        <begin position="2"/>
        <end position="112"/>
    </location>
</feature>
<proteinExistence type="predicted"/>
<evidence type="ECO:0000313" key="3">
    <source>
        <dbReference type="Proteomes" id="UP000490980"/>
    </source>
</evidence>
<sequence>MRITRITLPSVDVDACLAFYRDVMQLRTLGHTIQAGWTRIDVVPAHSDTGSVHLAFNIPRNRFAAACAWVQERAMVLGDPMGEERFHLDGVWQSDSVYFAGPHGSVLELIARHPLAFDGAAEGAFHGHEIACVSELGLPTSDVPSLVRSLVLRMGMRPFGEITDGFAPMGDHEGLLIVVDRDRLWFPQMRQKPGAYGVSATLEGVLPESRVVDAEGWSLTGAIPVDMAWLARSQRMVAY</sequence>
<evidence type="ECO:0000259" key="1">
    <source>
        <dbReference type="PROSITE" id="PS51819"/>
    </source>
</evidence>
<dbReference type="PROSITE" id="PS51819">
    <property type="entry name" value="VOC"/>
    <property type="match status" value="1"/>
</dbReference>
<organism evidence="2 3">
    <name type="scientific">Luteibacter anthropi</name>
    <dbReference type="NCBI Taxonomy" id="564369"/>
    <lineage>
        <taxon>Bacteria</taxon>
        <taxon>Pseudomonadati</taxon>
        <taxon>Pseudomonadota</taxon>
        <taxon>Gammaproteobacteria</taxon>
        <taxon>Lysobacterales</taxon>
        <taxon>Rhodanobacteraceae</taxon>
        <taxon>Luteibacter</taxon>
    </lineage>
</organism>
<dbReference type="SUPFAM" id="SSF54593">
    <property type="entry name" value="Glyoxalase/Bleomycin resistance protein/Dihydroxybiphenyl dioxygenase"/>
    <property type="match status" value="1"/>
</dbReference>